<dbReference type="AlphaFoldDB" id="A0A8T8HV17"/>
<feature type="non-terminal residue" evidence="2">
    <location>
        <position position="1"/>
    </location>
</feature>
<organism evidence="2 3">
    <name type="scientific">Saccharothrix algeriensis</name>
    <dbReference type="NCBI Taxonomy" id="173560"/>
    <lineage>
        <taxon>Bacteria</taxon>
        <taxon>Bacillati</taxon>
        <taxon>Actinomycetota</taxon>
        <taxon>Actinomycetes</taxon>
        <taxon>Pseudonocardiales</taxon>
        <taxon>Pseudonocardiaceae</taxon>
        <taxon>Saccharothrix</taxon>
    </lineage>
</organism>
<accession>A0A8T8HV17</accession>
<sequence length="297" mass="32779">TVVLPLTSVRVPEPAPAVEVLPILTREHGHLPGSASSSWLYAKLYLSAGRMNHLLVHELPALLAALGDRACWFVRYPQVREGEEPDQLRLRVRVHRDTPGDTDQALAAVTAWADRLRAEGLIGRLAFDTYFPEVGRYIAMNEAEEVFTADSHLVLAQLTHLAADTVAPTVLTGLSMFDVAAAFLGSRAVAADWLSTQATPAVPDRAEVTEVTRLVRDGWQADIPGWSAVAEVHRQRADALARYRRTLPDGVDIDRVLHSLLHMHHNRALGVNRDREAICLRLARQAAAVWRTTQDIA</sequence>
<dbReference type="InterPro" id="IPR023809">
    <property type="entry name" value="Thiopep_bacteriocin_synth_dom"/>
</dbReference>
<name>A0A8T8HV17_9PSEU</name>
<evidence type="ECO:0000313" key="2">
    <source>
        <dbReference type="EMBL" id="QTR02237.1"/>
    </source>
</evidence>
<protein>
    <submittedName>
        <fullName evidence="2">Thiopeptide-type bacteriocin biosynthesis protein</fullName>
    </submittedName>
</protein>
<dbReference type="Proteomes" id="UP000671828">
    <property type="component" value="Chromosome"/>
</dbReference>
<proteinExistence type="predicted"/>
<feature type="domain" description="Thiopeptide-type bacteriocin biosynthesis" evidence="1">
    <location>
        <begin position="39"/>
        <end position="286"/>
    </location>
</feature>
<evidence type="ECO:0000259" key="1">
    <source>
        <dbReference type="Pfam" id="PF14028"/>
    </source>
</evidence>
<dbReference type="NCBIfam" id="TIGR03891">
    <property type="entry name" value="thiopep_ocin"/>
    <property type="match status" value="1"/>
</dbReference>
<dbReference type="EMBL" id="CP072788">
    <property type="protein sequence ID" value="QTR02237.1"/>
    <property type="molecule type" value="Genomic_DNA"/>
</dbReference>
<reference evidence="2" key="1">
    <citation type="submission" date="2021-04" db="EMBL/GenBank/DDBJ databases">
        <title>Saccharothrix algeriensis WGS.</title>
        <authorList>
            <person name="Stuskova K."/>
            <person name="Hakalova E."/>
            <person name="Tebbal A.B."/>
            <person name="Eichmeier A."/>
        </authorList>
    </citation>
    <scope>NUCLEOTIDE SEQUENCE</scope>
    <source>
        <strain evidence="2">NRRL B-24137</strain>
    </source>
</reference>
<dbReference type="Pfam" id="PF14028">
    <property type="entry name" value="Lant_dehydr_C"/>
    <property type="match status" value="1"/>
</dbReference>
<evidence type="ECO:0000313" key="3">
    <source>
        <dbReference type="Proteomes" id="UP000671828"/>
    </source>
</evidence>
<gene>
    <name evidence="2" type="ORF">J7S33_24045</name>
</gene>